<accession>A0A0B2ULX2</accession>
<evidence type="ECO:0000313" key="2">
    <source>
        <dbReference type="Proteomes" id="UP000031056"/>
    </source>
</evidence>
<dbReference type="AlphaFoldDB" id="A0A0B2ULX2"/>
<proteinExistence type="predicted"/>
<reference evidence="1 2" key="1">
    <citation type="journal article" date="2014" name="MBio">
        <title>The Ordospora colligata genome; evolution of extreme reduction in microsporidia and host-to-parasite horizontal gene transfer.</title>
        <authorList>
            <person name="Pombert J.-F."/>
            <person name="Haag K.L."/>
            <person name="Beidas S."/>
            <person name="Ebert D."/>
            <person name="Keeling P.J."/>
        </authorList>
    </citation>
    <scope>NUCLEOTIDE SEQUENCE [LARGE SCALE GENOMIC DNA]</scope>
    <source>
        <strain evidence="1 2">OC4</strain>
    </source>
</reference>
<dbReference type="VEuPathDB" id="MicrosporidiaDB:M896_020700"/>
<sequence length="198" mass="23056">MSEDGPRLSKLKLAYKKAIQEVLKEEKKIRGILLDPETVVEDSFFVSNSKIEDSIHEPQCTDEDAINKAVKQIFLGLKSKLSDAFKKKVSEYSIGSKLNHLDKEITKENKHSKDITCTEYIREIFESYLVDPKLNYIRYIEEAKNESSERIKTISKEIKGIKESIKQLREENSVYHKTYDDLTRHLLEIMENKTIIDV</sequence>
<dbReference type="OrthoDB" id="2194473at2759"/>
<evidence type="ECO:0000313" key="1">
    <source>
        <dbReference type="EMBL" id="KHN70234.1"/>
    </source>
</evidence>
<gene>
    <name evidence="1" type="ORF">M896_020700</name>
</gene>
<name>A0A0B2ULX2_9MICR</name>
<dbReference type="RefSeq" id="XP_014564276.1">
    <property type="nucleotide sequence ID" value="XM_014708790.1"/>
</dbReference>
<protein>
    <submittedName>
        <fullName evidence="1">Uncharacterized protein</fullName>
    </submittedName>
</protein>
<dbReference type="InParanoid" id="A0A0B2ULX2"/>
<dbReference type="HOGENOM" id="CLU_1415145_0_0_1"/>
<dbReference type="Proteomes" id="UP000031056">
    <property type="component" value="Unassembled WGS sequence"/>
</dbReference>
<keyword evidence="2" id="KW-1185">Reference proteome</keyword>
<organism evidence="1 2">
    <name type="scientific">Ordospora colligata OC4</name>
    <dbReference type="NCBI Taxonomy" id="1354746"/>
    <lineage>
        <taxon>Eukaryota</taxon>
        <taxon>Fungi</taxon>
        <taxon>Fungi incertae sedis</taxon>
        <taxon>Microsporidia</taxon>
        <taxon>Ordosporidae</taxon>
        <taxon>Ordospora</taxon>
    </lineage>
</organism>
<dbReference type="EMBL" id="JOKQ01000002">
    <property type="protein sequence ID" value="KHN70234.1"/>
    <property type="molecule type" value="Genomic_DNA"/>
</dbReference>
<dbReference type="GeneID" id="26261165"/>
<comment type="caution">
    <text evidence="1">The sequence shown here is derived from an EMBL/GenBank/DDBJ whole genome shotgun (WGS) entry which is preliminary data.</text>
</comment>